<gene>
    <name evidence="3" type="ORF">NHX12_006460</name>
</gene>
<dbReference type="GO" id="GO:0034314">
    <property type="term" value="P:Arp2/3 complex-mediated actin nucleation"/>
    <property type="evidence" value="ECO:0007669"/>
    <property type="project" value="TreeGrafter"/>
</dbReference>
<feature type="region of interest" description="Disordered" evidence="1">
    <location>
        <begin position="57"/>
        <end position="76"/>
    </location>
</feature>
<dbReference type="PANTHER" id="PTHR23330:SF6">
    <property type="entry name" value="WASP HOMOLOG-ASSOCIATED PROTEIN WITH ACTIN, MEMBRANES AND MICROTUBULES"/>
    <property type="match status" value="1"/>
</dbReference>
<name>A0A9Q0DTJ0_9TELE</name>
<dbReference type="GO" id="GO:0071933">
    <property type="term" value="F:Arp2/3 complex binding"/>
    <property type="evidence" value="ECO:0007669"/>
    <property type="project" value="TreeGrafter"/>
</dbReference>
<accession>A0A9Q0DTJ0</accession>
<dbReference type="InterPro" id="IPR031808">
    <property type="entry name" value="JMY/WHAMM_N"/>
</dbReference>
<keyword evidence="4" id="KW-1185">Reference proteome</keyword>
<feature type="domain" description="JMY/WHAMM N-terminal" evidence="2">
    <location>
        <begin position="8"/>
        <end position="195"/>
    </location>
</feature>
<dbReference type="EMBL" id="JANIIK010000112">
    <property type="protein sequence ID" value="KAJ3594128.1"/>
    <property type="molecule type" value="Genomic_DNA"/>
</dbReference>
<dbReference type="OrthoDB" id="6284683at2759"/>
<comment type="caution">
    <text evidence="3">The sequence shown here is derived from an EMBL/GenBank/DDBJ whole genome shotgun (WGS) entry which is preliminary data.</text>
</comment>
<evidence type="ECO:0000313" key="3">
    <source>
        <dbReference type="EMBL" id="KAJ3594128.1"/>
    </source>
</evidence>
<proteinExistence type="predicted"/>
<evidence type="ECO:0000256" key="1">
    <source>
        <dbReference type="SAM" id="MobiDB-lite"/>
    </source>
</evidence>
<dbReference type="PANTHER" id="PTHR23330">
    <property type="entry name" value="P300 TRANSCRIPTIONAL COFACTOR JMY-RELATED"/>
    <property type="match status" value="1"/>
</dbReference>
<evidence type="ECO:0000259" key="2">
    <source>
        <dbReference type="Pfam" id="PF15920"/>
    </source>
</evidence>
<dbReference type="GO" id="GO:0006888">
    <property type="term" value="P:endoplasmic reticulum to Golgi vesicle-mediated transport"/>
    <property type="evidence" value="ECO:0007669"/>
    <property type="project" value="TreeGrafter"/>
</dbReference>
<sequence length="228" mass="26264">MEIEDIERSDSLDGWVAIKPNLFEEREPCRLGFIAQWSVIESQFAVTCHNRTLQRRTRRAKGAQGGQEAQEVQEVREVGDETQDEMSWAGLFSLNDLKNIHRQLTGVADVLGPYFPDLSDFEGGSIWDLLFLSRRSNVDDDDDDGDDDDDTRHRGRDLDTPCRKLEKYFSTAIDICGRKIVLDSLFSQDDVEEYFENLQEFKKKTMQEEVSRAKDQLRKVGSASSSRW</sequence>
<dbReference type="AlphaFoldDB" id="A0A9Q0DTJ0"/>
<reference evidence="3" key="1">
    <citation type="submission" date="2022-07" db="EMBL/GenBank/DDBJ databases">
        <title>Chromosome-level genome of Muraenolepis orangiensis.</title>
        <authorList>
            <person name="Kim J."/>
        </authorList>
    </citation>
    <scope>NUCLEOTIDE SEQUENCE</scope>
    <source>
        <strain evidence="3">KU_S4_2022</strain>
        <tissue evidence="3">Muscle</tissue>
    </source>
</reference>
<evidence type="ECO:0000313" key="4">
    <source>
        <dbReference type="Proteomes" id="UP001148018"/>
    </source>
</evidence>
<organism evidence="3 4">
    <name type="scientific">Muraenolepis orangiensis</name>
    <name type="common">Patagonian moray cod</name>
    <dbReference type="NCBI Taxonomy" id="630683"/>
    <lineage>
        <taxon>Eukaryota</taxon>
        <taxon>Metazoa</taxon>
        <taxon>Chordata</taxon>
        <taxon>Craniata</taxon>
        <taxon>Vertebrata</taxon>
        <taxon>Euteleostomi</taxon>
        <taxon>Actinopterygii</taxon>
        <taxon>Neopterygii</taxon>
        <taxon>Teleostei</taxon>
        <taxon>Neoteleostei</taxon>
        <taxon>Acanthomorphata</taxon>
        <taxon>Zeiogadaria</taxon>
        <taxon>Gadariae</taxon>
        <taxon>Gadiformes</taxon>
        <taxon>Muraenolepidoidei</taxon>
        <taxon>Muraenolepididae</taxon>
        <taxon>Muraenolepis</taxon>
    </lineage>
</organism>
<dbReference type="Pfam" id="PF15920">
    <property type="entry name" value="WHAMM-JMY_N"/>
    <property type="match status" value="1"/>
</dbReference>
<dbReference type="GO" id="GO:0033116">
    <property type="term" value="C:endoplasmic reticulum-Golgi intermediate compartment membrane"/>
    <property type="evidence" value="ECO:0007669"/>
    <property type="project" value="TreeGrafter"/>
</dbReference>
<dbReference type="Proteomes" id="UP001148018">
    <property type="component" value="Unassembled WGS sequence"/>
</dbReference>
<protein>
    <recommendedName>
        <fullName evidence="2">JMY/WHAMM N-terminal domain-containing protein</fullName>
    </recommendedName>
</protein>